<dbReference type="FunFam" id="3.30.160.60:FF:000043">
    <property type="entry name" value="Scratch family zinc finger 2"/>
    <property type="match status" value="1"/>
</dbReference>
<keyword evidence="4 11" id="KW-0863">Zinc-finger</keyword>
<feature type="compositionally biased region" description="Low complexity" evidence="12">
    <location>
        <begin position="292"/>
        <end position="310"/>
    </location>
</feature>
<dbReference type="SUPFAM" id="SSF57667">
    <property type="entry name" value="beta-beta-alpha zinc fingers"/>
    <property type="match status" value="2"/>
</dbReference>
<keyword evidence="5" id="KW-0862">Zinc</keyword>
<dbReference type="PANTHER" id="PTHR23235:SF142">
    <property type="entry name" value="ZINC FINGER PROTEIN 384"/>
    <property type="match status" value="1"/>
</dbReference>
<feature type="signal peptide" evidence="13">
    <location>
        <begin position="1"/>
        <end position="16"/>
    </location>
</feature>
<evidence type="ECO:0000256" key="8">
    <source>
        <dbReference type="ARBA" id="ARBA00023163"/>
    </source>
</evidence>
<dbReference type="GO" id="GO:0003677">
    <property type="term" value="F:DNA binding"/>
    <property type="evidence" value="ECO:0007669"/>
    <property type="project" value="UniProtKB-KW"/>
</dbReference>
<evidence type="ECO:0000256" key="5">
    <source>
        <dbReference type="ARBA" id="ARBA00022833"/>
    </source>
</evidence>
<sequence>MMRCLIFVCFLPLSLSLSGVSIPQKTLYDEFLDVLKTSDDCHTWYQFQTSGINARNHTSYTVSTQEVLFEQYIDMRSRGMTDVIIEPLLNSYCRAKSHVPLALIFWKPPSYVSGNYTWNLTDRSPENHHYHIAKNQETVFMDAYEAQKNTEVSKKKIEQINILDFKQTFRFAAFILCSSLALSAYNLLRLYYEGEDDEDDELFEHIERFGIRGELMQFAVTNKMPSKYEIPPYPVLTTPFLLQYISALFEDVQKKYNTTVRFRPIPYVSTSTTSSSSPDLQNLLLIPSDCESASTSPSTTVTSSYSTPSSPERKAKYGAYSPACQCKVCGKEFSRQWLLQGHLRTHTGEKPFECEICLKRFADKSNLRAHIQTHSGTKPHKCSRCGKNFALKSYLSKHEESKCYVREQ</sequence>
<evidence type="ECO:0000313" key="15">
    <source>
        <dbReference type="EMBL" id="ULU10352.1"/>
    </source>
</evidence>
<dbReference type="PANTHER" id="PTHR23235">
    <property type="entry name" value="KRUEPPEL-LIKE TRANSCRIPTION FACTOR"/>
    <property type="match status" value="1"/>
</dbReference>
<organism evidence="15 16">
    <name type="scientific">Caenorhabditis briggsae</name>
    <dbReference type="NCBI Taxonomy" id="6238"/>
    <lineage>
        <taxon>Eukaryota</taxon>
        <taxon>Metazoa</taxon>
        <taxon>Ecdysozoa</taxon>
        <taxon>Nematoda</taxon>
        <taxon>Chromadorea</taxon>
        <taxon>Rhabditida</taxon>
        <taxon>Rhabditina</taxon>
        <taxon>Rhabditomorpha</taxon>
        <taxon>Rhabditoidea</taxon>
        <taxon>Rhabditidae</taxon>
        <taxon>Peloderinae</taxon>
        <taxon>Caenorhabditis</taxon>
    </lineage>
</organism>
<dbReference type="EMBL" id="CP090891">
    <property type="protein sequence ID" value="ULU10352.1"/>
    <property type="molecule type" value="Genomic_DNA"/>
</dbReference>
<dbReference type="InterPro" id="IPR036236">
    <property type="entry name" value="Znf_C2H2_sf"/>
</dbReference>
<keyword evidence="6" id="KW-0805">Transcription regulation</keyword>
<evidence type="ECO:0000256" key="10">
    <source>
        <dbReference type="ARBA" id="ARBA00037948"/>
    </source>
</evidence>
<dbReference type="Gene3D" id="3.30.160.60">
    <property type="entry name" value="Classic Zinc Finger"/>
    <property type="match status" value="3"/>
</dbReference>
<evidence type="ECO:0000256" key="7">
    <source>
        <dbReference type="ARBA" id="ARBA00023125"/>
    </source>
</evidence>
<dbReference type="GO" id="GO:0055059">
    <property type="term" value="P:asymmetric neuroblast division"/>
    <property type="evidence" value="ECO:0007669"/>
    <property type="project" value="UniProtKB-ARBA"/>
</dbReference>
<evidence type="ECO:0000256" key="3">
    <source>
        <dbReference type="ARBA" id="ARBA00022737"/>
    </source>
</evidence>
<evidence type="ECO:0000313" key="16">
    <source>
        <dbReference type="Proteomes" id="UP000827892"/>
    </source>
</evidence>
<comment type="subcellular location">
    <subcellularLocation>
        <location evidence="1">Nucleus</location>
    </subcellularLocation>
</comment>
<reference evidence="15 16" key="1">
    <citation type="submission" date="2022-05" db="EMBL/GenBank/DDBJ databases">
        <title>Chromosome-level reference genomes for two strains of Caenorhabditis briggsae: an improved platform for comparative genomics.</title>
        <authorList>
            <person name="Stevens L."/>
            <person name="Andersen E.C."/>
        </authorList>
    </citation>
    <scope>NUCLEOTIDE SEQUENCE [LARGE SCALE GENOMIC DNA]</scope>
    <source>
        <strain evidence="15">QX1410_ONT</strain>
        <tissue evidence="15">Whole-organism</tissue>
    </source>
</reference>
<evidence type="ECO:0000256" key="1">
    <source>
        <dbReference type="ARBA" id="ARBA00004123"/>
    </source>
</evidence>
<dbReference type="GO" id="GO:2000177">
    <property type="term" value="P:regulation of neural precursor cell proliferation"/>
    <property type="evidence" value="ECO:0007669"/>
    <property type="project" value="UniProtKB-ARBA"/>
</dbReference>
<keyword evidence="3" id="KW-0677">Repeat</keyword>
<keyword evidence="2" id="KW-0479">Metal-binding</keyword>
<dbReference type="PROSITE" id="PS50157">
    <property type="entry name" value="ZINC_FINGER_C2H2_2"/>
    <property type="match status" value="3"/>
</dbReference>
<evidence type="ECO:0000256" key="9">
    <source>
        <dbReference type="ARBA" id="ARBA00023242"/>
    </source>
</evidence>
<dbReference type="Pfam" id="PF00096">
    <property type="entry name" value="zf-C2H2"/>
    <property type="match status" value="2"/>
</dbReference>
<dbReference type="FunFam" id="3.30.160.60:FF:001289">
    <property type="entry name" value="Zinc finger protein 574"/>
    <property type="match status" value="1"/>
</dbReference>
<evidence type="ECO:0000256" key="4">
    <source>
        <dbReference type="ARBA" id="ARBA00022771"/>
    </source>
</evidence>
<proteinExistence type="inferred from homology"/>
<feature type="chain" id="PRO_5041997894" description="C2H2-type domain-containing protein" evidence="13">
    <location>
        <begin position="17"/>
        <end position="408"/>
    </location>
</feature>
<feature type="region of interest" description="Disordered" evidence="12">
    <location>
        <begin position="291"/>
        <end position="310"/>
    </location>
</feature>
<dbReference type="InterPro" id="IPR013087">
    <property type="entry name" value="Znf_C2H2_type"/>
</dbReference>
<keyword evidence="13" id="KW-0732">Signal</keyword>
<name>A0AAE9DS36_CAEBR</name>
<dbReference type="AlphaFoldDB" id="A0AAE9DS36"/>
<evidence type="ECO:0000256" key="13">
    <source>
        <dbReference type="SAM" id="SignalP"/>
    </source>
</evidence>
<dbReference type="GO" id="GO:0008270">
    <property type="term" value="F:zinc ion binding"/>
    <property type="evidence" value="ECO:0007669"/>
    <property type="project" value="UniProtKB-KW"/>
</dbReference>
<accession>A0AAE9DS36</accession>
<feature type="domain" description="C2H2-type" evidence="14">
    <location>
        <begin position="380"/>
        <end position="408"/>
    </location>
</feature>
<keyword evidence="8" id="KW-0804">Transcription</keyword>
<evidence type="ECO:0000256" key="2">
    <source>
        <dbReference type="ARBA" id="ARBA00022723"/>
    </source>
</evidence>
<dbReference type="GO" id="GO:0005634">
    <property type="term" value="C:nucleus"/>
    <property type="evidence" value="ECO:0007669"/>
    <property type="project" value="UniProtKB-SubCell"/>
</dbReference>
<feature type="domain" description="C2H2-type" evidence="14">
    <location>
        <begin position="324"/>
        <end position="351"/>
    </location>
</feature>
<evidence type="ECO:0000256" key="11">
    <source>
        <dbReference type="PROSITE-ProRule" id="PRU00042"/>
    </source>
</evidence>
<protein>
    <recommendedName>
        <fullName evidence="14">C2H2-type domain-containing protein</fullName>
    </recommendedName>
</protein>
<keyword evidence="7" id="KW-0238">DNA-binding</keyword>
<dbReference type="GO" id="GO:0006357">
    <property type="term" value="P:regulation of transcription by RNA polymerase II"/>
    <property type="evidence" value="ECO:0007669"/>
    <property type="project" value="UniProtKB-ARBA"/>
</dbReference>
<gene>
    <name evidence="15" type="ORF">L3Y34_014564</name>
</gene>
<dbReference type="SMART" id="SM00355">
    <property type="entry name" value="ZnF_C2H2"/>
    <property type="match status" value="3"/>
</dbReference>
<evidence type="ECO:0000256" key="12">
    <source>
        <dbReference type="SAM" id="MobiDB-lite"/>
    </source>
</evidence>
<dbReference type="Proteomes" id="UP000827892">
    <property type="component" value="Chromosome I"/>
</dbReference>
<evidence type="ECO:0000259" key="14">
    <source>
        <dbReference type="PROSITE" id="PS50157"/>
    </source>
</evidence>
<comment type="similarity">
    <text evidence="10">Belongs to the snail C2H2-type zinc-finger protein family.</text>
</comment>
<keyword evidence="9" id="KW-0539">Nucleus</keyword>
<dbReference type="PROSITE" id="PS00028">
    <property type="entry name" value="ZINC_FINGER_C2H2_1"/>
    <property type="match status" value="2"/>
</dbReference>
<dbReference type="FunFam" id="3.30.160.60:FF:000207">
    <property type="entry name" value="zinc finger protein SNAI2"/>
    <property type="match status" value="1"/>
</dbReference>
<evidence type="ECO:0000256" key="6">
    <source>
        <dbReference type="ARBA" id="ARBA00023015"/>
    </source>
</evidence>
<feature type="domain" description="C2H2-type" evidence="14">
    <location>
        <begin position="352"/>
        <end position="379"/>
    </location>
</feature>